<feature type="transmembrane region" description="Helical" evidence="1">
    <location>
        <begin position="32"/>
        <end position="54"/>
    </location>
</feature>
<keyword evidence="1" id="KW-0812">Transmembrane</keyword>
<evidence type="ECO:0000313" key="3">
    <source>
        <dbReference type="Proteomes" id="UP000218272"/>
    </source>
</evidence>
<dbReference type="KEGG" id="sclo:SCLO_3000580"/>
<protein>
    <submittedName>
        <fullName evidence="2">Uncharacterized protein</fullName>
    </submittedName>
</protein>
<keyword evidence="2" id="KW-0614">Plasmid</keyword>
<name>A0A1E1F887_9SPHN</name>
<keyword evidence="1" id="KW-0472">Membrane</keyword>
<geneLocation type="plasmid" evidence="3">
    <name>psclo_3 dna</name>
</geneLocation>
<evidence type="ECO:0000256" key="1">
    <source>
        <dbReference type="SAM" id="Phobius"/>
    </source>
</evidence>
<organism evidence="2 3">
    <name type="scientific">Sphingobium cloacae</name>
    <dbReference type="NCBI Taxonomy" id="120107"/>
    <lineage>
        <taxon>Bacteria</taxon>
        <taxon>Pseudomonadati</taxon>
        <taxon>Pseudomonadota</taxon>
        <taxon>Alphaproteobacteria</taxon>
        <taxon>Sphingomonadales</taxon>
        <taxon>Sphingomonadaceae</taxon>
        <taxon>Sphingobium</taxon>
    </lineage>
</organism>
<proteinExistence type="predicted"/>
<keyword evidence="1" id="KW-1133">Transmembrane helix</keyword>
<dbReference type="EMBL" id="AP017657">
    <property type="protein sequence ID" value="BAV66725.1"/>
    <property type="molecule type" value="Genomic_DNA"/>
</dbReference>
<feature type="transmembrane region" description="Helical" evidence="1">
    <location>
        <begin position="107"/>
        <end position="127"/>
    </location>
</feature>
<keyword evidence="3" id="KW-1185">Reference proteome</keyword>
<reference evidence="2 3" key="1">
    <citation type="submission" date="2016-10" db="EMBL/GenBank/DDBJ databases">
        <title>Complete Genome Sequence of the Nonylphenol-Degrading Bacterium Sphingobium cloacae JCM 10874T.</title>
        <authorList>
            <person name="Ootsuka M."/>
            <person name="Nishizawa T."/>
            <person name="Ohta H."/>
        </authorList>
    </citation>
    <scope>NUCLEOTIDE SEQUENCE [LARGE SCALE GENOMIC DNA]</scope>
    <source>
        <strain evidence="2 3">JCM 10874</strain>
        <plasmid evidence="3">psclo_3 dna</plasmid>
    </source>
</reference>
<gene>
    <name evidence="2" type="ORF">SCLO_3000580</name>
</gene>
<feature type="transmembrane region" description="Helical" evidence="1">
    <location>
        <begin position="66"/>
        <end position="87"/>
    </location>
</feature>
<sequence>MLAPLFLTAGPAAASLRSEPGRKPHRRSSRRIIWMIGLSLMPIPPGLIWLAMSIHDHGFDCGPQSWHGALALLCVAAAGCLAALLIAFRRSPDGRFIPAPDTRVISIFVLIGIASYLAWAVLLHSGFCTSPGVPR</sequence>
<accession>A0A1E1F887</accession>
<evidence type="ECO:0000313" key="2">
    <source>
        <dbReference type="EMBL" id="BAV66725.1"/>
    </source>
</evidence>
<dbReference type="Proteomes" id="UP000218272">
    <property type="component" value="Plasmid pSCLO_3"/>
</dbReference>
<dbReference type="AlphaFoldDB" id="A0A1E1F887"/>